<name>A0AAE0WTD1_9PEZI</name>
<feature type="compositionally biased region" description="Basic and acidic residues" evidence="1">
    <location>
        <begin position="11"/>
        <end position="23"/>
    </location>
</feature>
<dbReference type="Proteomes" id="UP001274830">
    <property type="component" value="Unassembled WGS sequence"/>
</dbReference>
<dbReference type="AlphaFoldDB" id="A0AAE0WTD1"/>
<feature type="region of interest" description="Disordered" evidence="1">
    <location>
        <begin position="1"/>
        <end position="72"/>
    </location>
</feature>
<dbReference type="EMBL" id="JAUTXT010000006">
    <property type="protein sequence ID" value="KAK3677752.1"/>
    <property type="molecule type" value="Genomic_DNA"/>
</dbReference>
<gene>
    <name evidence="2" type="ORF">LTR78_002602</name>
</gene>
<comment type="caution">
    <text evidence="2">The sequence shown here is derived from an EMBL/GenBank/DDBJ whole genome shotgun (WGS) entry which is preliminary data.</text>
</comment>
<protein>
    <submittedName>
        <fullName evidence="2">Uncharacterized protein</fullName>
    </submittedName>
</protein>
<evidence type="ECO:0000313" key="2">
    <source>
        <dbReference type="EMBL" id="KAK3677752.1"/>
    </source>
</evidence>
<evidence type="ECO:0000313" key="3">
    <source>
        <dbReference type="Proteomes" id="UP001274830"/>
    </source>
</evidence>
<evidence type="ECO:0000256" key="1">
    <source>
        <dbReference type="SAM" id="MobiDB-lite"/>
    </source>
</evidence>
<organism evidence="2 3">
    <name type="scientific">Recurvomyces mirabilis</name>
    <dbReference type="NCBI Taxonomy" id="574656"/>
    <lineage>
        <taxon>Eukaryota</taxon>
        <taxon>Fungi</taxon>
        <taxon>Dikarya</taxon>
        <taxon>Ascomycota</taxon>
        <taxon>Pezizomycotina</taxon>
        <taxon>Dothideomycetes</taxon>
        <taxon>Dothideomycetidae</taxon>
        <taxon>Mycosphaerellales</taxon>
        <taxon>Teratosphaeriaceae</taxon>
        <taxon>Recurvomyces</taxon>
    </lineage>
</organism>
<sequence>MATLTGDDDEEGRKGPHPRDGGHGRQLYRGPQPRDDGKNGVTGLGYRSKQSDPQPRDPGRVGRKPQPRDAGI</sequence>
<accession>A0AAE0WTD1</accession>
<reference evidence="2" key="1">
    <citation type="submission" date="2023-07" db="EMBL/GenBank/DDBJ databases">
        <title>Black Yeasts Isolated from many extreme environments.</title>
        <authorList>
            <person name="Coleine C."/>
            <person name="Stajich J.E."/>
            <person name="Selbmann L."/>
        </authorList>
    </citation>
    <scope>NUCLEOTIDE SEQUENCE</scope>
    <source>
        <strain evidence="2">CCFEE 5485</strain>
    </source>
</reference>
<proteinExistence type="predicted"/>
<keyword evidence="3" id="KW-1185">Reference proteome</keyword>
<feature type="compositionally biased region" description="Acidic residues" evidence="1">
    <location>
        <begin position="1"/>
        <end position="10"/>
    </location>
</feature>